<dbReference type="STRING" id="1179773.BN6_20090"/>
<dbReference type="EMBL" id="HE804045">
    <property type="protein sequence ID" value="CCH29331.1"/>
    <property type="molecule type" value="Genomic_DNA"/>
</dbReference>
<dbReference type="AlphaFoldDB" id="K0JTS4"/>
<dbReference type="InterPro" id="IPR038721">
    <property type="entry name" value="IS701-like_DDE_dom"/>
</dbReference>
<dbReference type="Pfam" id="PF13546">
    <property type="entry name" value="DDE_5"/>
    <property type="match status" value="1"/>
</dbReference>
<reference evidence="3 4" key="1">
    <citation type="journal article" date="2012" name="BMC Genomics">
        <title>Complete genome sequence of Saccharothrix espanaensis DSM 44229T and comparison to the other completely sequenced Pseudonocardiaceae.</title>
        <authorList>
            <person name="Strobel T."/>
            <person name="Al-Dilaimi A."/>
            <person name="Blom J."/>
            <person name="Gessner A."/>
            <person name="Kalinowski J."/>
            <person name="Luzhetska M."/>
            <person name="Puhler A."/>
            <person name="Szczepanowski R."/>
            <person name="Bechthold A."/>
            <person name="Ruckert C."/>
        </authorList>
    </citation>
    <scope>NUCLEOTIDE SEQUENCE [LARGE SCALE GENOMIC DNA]</scope>
    <source>
        <strain evidence="4">ATCC 51144 / DSM 44229 / JCM 9112 / NBRC 15066 / NRRL 15764</strain>
    </source>
</reference>
<feature type="compositionally biased region" description="Low complexity" evidence="1">
    <location>
        <begin position="14"/>
        <end position="24"/>
    </location>
</feature>
<dbReference type="HOGENOM" id="CLU_1474176_0_0_11"/>
<evidence type="ECO:0000259" key="2">
    <source>
        <dbReference type="Pfam" id="PF13546"/>
    </source>
</evidence>
<accession>K0JTS4</accession>
<gene>
    <name evidence="3" type="ordered locus">BN6_20090</name>
</gene>
<sequence>MAHRSLPDRHRSTRSSTGRRCASCRSRDRSGRGGRSRLYDAVNNGRIEVDRLRNALAGMPLPRAADGRLVLAVDLPPWLRPDGATCPDRSFCHVYGRGKGEHRMIPGWPYSFVAALETGGTSWTALLDAARLPPGADVAAVTVAQMRGVVERLIAAGQWKQGDPEILVVRRRLRRAPHRPSAR</sequence>
<evidence type="ECO:0000256" key="1">
    <source>
        <dbReference type="SAM" id="MobiDB-lite"/>
    </source>
</evidence>
<name>K0JTS4_SACES</name>
<feature type="compositionally biased region" description="Basic and acidic residues" evidence="1">
    <location>
        <begin position="1"/>
        <end position="10"/>
    </location>
</feature>
<proteinExistence type="predicted"/>
<organism evidence="3 4">
    <name type="scientific">Saccharothrix espanaensis (strain ATCC 51144 / DSM 44229 / JCM 9112 / NBRC 15066 / NRRL 15764)</name>
    <dbReference type="NCBI Taxonomy" id="1179773"/>
    <lineage>
        <taxon>Bacteria</taxon>
        <taxon>Bacillati</taxon>
        <taxon>Actinomycetota</taxon>
        <taxon>Actinomycetes</taxon>
        <taxon>Pseudonocardiales</taxon>
        <taxon>Pseudonocardiaceae</taxon>
        <taxon>Saccharothrix</taxon>
    </lineage>
</organism>
<feature type="region of interest" description="Disordered" evidence="1">
    <location>
        <begin position="1"/>
        <end position="37"/>
    </location>
</feature>
<keyword evidence="4" id="KW-1185">Reference proteome</keyword>
<dbReference type="Proteomes" id="UP000006281">
    <property type="component" value="Chromosome"/>
</dbReference>
<protein>
    <recommendedName>
        <fullName evidence="2">Transposase IS701-like DDE domain-containing protein</fullName>
    </recommendedName>
</protein>
<dbReference type="PATRIC" id="fig|1179773.3.peg.2015"/>
<dbReference type="eggNOG" id="COG3293">
    <property type="taxonomic scope" value="Bacteria"/>
</dbReference>
<evidence type="ECO:0000313" key="4">
    <source>
        <dbReference type="Proteomes" id="UP000006281"/>
    </source>
</evidence>
<dbReference type="KEGG" id="sesp:BN6_20090"/>
<evidence type="ECO:0000313" key="3">
    <source>
        <dbReference type="EMBL" id="CCH29331.1"/>
    </source>
</evidence>
<feature type="domain" description="Transposase IS701-like DDE" evidence="2">
    <location>
        <begin position="32"/>
        <end position="169"/>
    </location>
</feature>